<evidence type="ECO:0000313" key="6">
    <source>
        <dbReference type="Proteomes" id="UP000234462"/>
    </source>
</evidence>
<evidence type="ECO:0000313" key="5">
    <source>
        <dbReference type="EMBL" id="SMY12662.1"/>
    </source>
</evidence>
<feature type="transmembrane region" description="Helical" evidence="3">
    <location>
        <begin position="44"/>
        <end position="63"/>
    </location>
</feature>
<dbReference type="PANTHER" id="PTHR12715">
    <property type="entry name" value="TRANSPORTER, DRUG/METABOLITE EXPORTER FAMILY"/>
    <property type="match status" value="1"/>
</dbReference>
<organism evidence="5 6">
    <name type="scientific">Brevibacterium jeotgali</name>
    <dbReference type="NCBI Taxonomy" id="1262550"/>
    <lineage>
        <taxon>Bacteria</taxon>
        <taxon>Bacillati</taxon>
        <taxon>Actinomycetota</taxon>
        <taxon>Actinomycetes</taxon>
        <taxon>Micrococcales</taxon>
        <taxon>Brevibacteriaceae</taxon>
        <taxon>Brevibacterium</taxon>
    </lineage>
</organism>
<keyword evidence="3" id="KW-0812">Transmembrane</keyword>
<reference evidence="6" key="1">
    <citation type="submission" date="2017-03" db="EMBL/GenBank/DDBJ databases">
        <authorList>
            <person name="Monnet C."/>
        </authorList>
    </citation>
    <scope>NUCLEOTIDE SEQUENCE [LARGE SCALE GENOMIC DNA]</scope>
    <source>
        <strain evidence="6">SJ5-8</strain>
    </source>
</reference>
<proteinExistence type="inferred from homology"/>
<dbReference type="PANTHER" id="PTHR12715:SF4">
    <property type="entry name" value="EAMA DOMAIN-CONTAINING PROTEIN"/>
    <property type="match status" value="1"/>
</dbReference>
<feature type="transmembrane region" description="Helical" evidence="3">
    <location>
        <begin position="274"/>
        <end position="299"/>
    </location>
</feature>
<comment type="similarity">
    <text evidence="1">Belongs to the EamA transporter family.</text>
</comment>
<evidence type="ECO:0000256" key="1">
    <source>
        <dbReference type="ARBA" id="ARBA00007362"/>
    </source>
</evidence>
<keyword evidence="3" id="KW-0472">Membrane</keyword>
<dbReference type="SUPFAM" id="SSF103481">
    <property type="entry name" value="Multidrug resistance efflux transporter EmrE"/>
    <property type="match status" value="2"/>
</dbReference>
<feature type="transmembrane region" description="Helical" evidence="3">
    <location>
        <begin position="217"/>
        <end position="241"/>
    </location>
</feature>
<feature type="domain" description="EamA" evidence="4">
    <location>
        <begin position="16"/>
        <end position="146"/>
    </location>
</feature>
<feature type="transmembrane region" description="Helical" evidence="3">
    <location>
        <begin position="248"/>
        <end position="268"/>
    </location>
</feature>
<evidence type="ECO:0000256" key="3">
    <source>
        <dbReference type="SAM" id="Phobius"/>
    </source>
</evidence>
<dbReference type="RefSeq" id="WP_101589596.1">
    <property type="nucleotide sequence ID" value="NZ_FXZM01000011.1"/>
</dbReference>
<evidence type="ECO:0000256" key="2">
    <source>
        <dbReference type="SAM" id="MobiDB-lite"/>
    </source>
</evidence>
<dbReference type="EMBL" id="FXZM01000011">
    <property type="protein sequence ID" value="SMY12662.1"/>
    <property type="molecule type" value="Genomic_DNA"/>
</dbReference>
<dbReference type="InterPro" id="IPR037185">
    <property type="entry name" value="EmrE-like"/>
</dbReference>
<feature type="transmembrane region" description="Helical" evidence="3">
    <location>
        <begin position="154"/>
        <end position="175"/>
    </location>
</feature>
<dbReference type="AlphaFoldDB" id="A0A2H1L713"/>
<dbReference type="OrthoDB" id="3744378at2"/>
<dbReference type="Pfam" id="PF00892">
    <property type="entry name" value="EamA"/>
    <property type="match status" value="2"/>
</dbReference>
<dbReference type="InterPro" id="IPR052756">
    <property type="entry name" value="Alkyne_AA_exporter"/>
</dbReference>
<dbReference type="InterPro" id="IPR000620">
    <property type="entry name" value="EamA_dom"/>
</dbReference>
<name>A0A2H1L713_9MICO</name>
<gene>
    <name evidence="5" type="ORF">BJEO58_02262</name>
</gene>
<feature type="transmembrane region" description="Helical" evidence="3">
    <location>
        <begin position="187"/>
        <end position="205"/>
    </location>
</feature>
<accession>A0A2H1L713</accession>
<sequence>MSLPQNLRTHPALPWIAALAVMLMWASSFVVIRAGGLHLSPGAMSLLRIGAAAVALLPLVVLGRVRVPRTGRLRVAVAVWGVAWFAAYTIVLNASEALIDAATAAMVVNIAPLIVAVVSGAVFGEGLPPRLIAGVLVAFGGIALITVATSTGHVSGLGIVLGIVAALLYAGSVLAQKRLLAHIDSTSMTVIGIGAGFLACLPYSPQLVSEFGDVPRGFVIAVIYMGVFPTAVAFLVWGYALTRTPAGVLTSSSLLVPAFTVGLAWLLLGEMPPLLAGIGGILCVTGAGFAIVPSVVAALRSRRDDPSLEHTDPSPRHGESPLRVQE</sequence>
<feature type="transmembrane region" description="Helical" evidence="3">
    <location>
        <begin position="12"/>
        <end position="32"/>
    </location>
</feature>
<keyword evidence="6" id="KW-1185">Reference proteome</keyword>
<feature type="region of interest" description="Disordered" evidence="2">
    <location>
        <begin position="303"/>
        <end position="326"/>
    </location>
</feature>
<feature type="transmembrane region" description="Helical" evidence="3">
    <location>
        <begin position="75"/>
        <end position="95"/>
    </location>
</feature>
<feature type="domain" description="EamA" evidence="4">
    <location>
        <begin position="157"/>
        <end position="289"/>
    </location>
</feature>
<keyword evidence="3" id="KW-1133">Transmembrane helix</keyword>
<protein>
    <submittedName>
        <fullName evidence="5">Threonine/homoserine efflux transporter RhtA</fullName>
    </submittedName>
</protein>
<evidence type="ECO:0000259" key="4">
    <source>
        <dbReference type="Pfam" id="PF00892"/>
    </source>
</evidence>
<feature type="transmembrane region" description="Helical" evidence="3">
    <location>
        <begin position="101"/>
        <end position="124"/>
    </location>
</feature>
<feature type="transmembrane region" description="Helical" evidence="3">
    <location>
        <begin position="131"/>
        <end position="148"/>
    </location>
</feature>
<dbReference type="GO" id="GO:0016020">
    <property type="term" value="C:membrane"/>
    <property type="evidence" value="ECO:0007669"/>
    <property type="project" value="InterPro"/>
</dbReference>
<dbReference type="Proteomes" id="UP000234462">
    <property type="component" value="Unassembled WGS sequence"/>
</dbReference>